<sequence>MYAARRKAFQAAERLPLATSRVARQYSTAQHGKEGDEVKHSHETSTEHGEPHGESHASPQPESLGTQFYVVLAAIPLSLGLYAASRPGKDGQLTGVSKLIDGYSHYKEKWEERNTLHTAAIQQAGFDKNLFHRSTPTKHVDIRFPEIFNSGSSHNVVAGQGPRGMEVLVAHYQKENADEVERQAKTMTESSS</sequence>
<dbReference type="GO" id="GO:0005739">
    <property type="term" value="C:mitochondrion"/>
    <property type="evidence" value="ECO:0007669"/>
    <property type="project" value="InterPro"/>
</dbReference>
<gene>
    <name evidence="2" type="ORF">BJ875DRAFT_476636</name>
</gene>
<protein>
    <submittedName>
        <fullName evidence="2">NADH-ubiquinone oxidoreductase 17.8 kDa subunit</fullName>
    </submittedName>
</protein>
<evidence type="ECO:0000313" key="2">
    <source>
        <dbReference type="EMBL" id="KAG9228781.1"/>
    </source>
</evidence>
<evidence type="ECO:0000313" key="3">
    <source>
        <dbReference type="Proteomes" id="UP000824998"/>
    </source>
</evidence>
<feature type="region of interest" description="Disordered" evidence="1">
    <location>
        <begin position="25"/>
        <end position="62"/>
    </location>
</feature>
<comment type="caution">
    <text evidence="2">The sequence shown here is derived from an EMBL/GenBank/DDBJ whole genome shotgun (WGS) entry which is preliminary data.</text>
</comment>
<accession>A0A9P8C150</accession>
<keyword evidence="3" id="KW-1185">Reference proteome</keyword>
<reference evidence="2" key="1">
    <citation type="journal article" date="2021" name="IMA Fungus">
        <title>Genomic characterization of three marine fungi, including Emericellopsis atlantica sp. nov. with signatures of a generalist lifestyle and marine biomass degradation.</title>
        <authorList>
            <person name="Hagestad O.C."/>
            <person name="Hou L."/>
            <person name="Andersen J.H."/>
            <person name="Hansen E.H."/>
            <person name="Altermark B."/>
            <person name="Li C."/>
            <person name="Kuhnert E."/>
            <person name="Cox R.J."/>
            <person name="Crous P.W."/>
            <person name="Spatafora J.W."/>
            <person name="Lail K."/>
            <person name="Amirebrahimi M."/>
            <person name="Lipzen A."/>
            <person name="Pangilinan J."/>
            <person name="Andreopoulos W."/>
            <person name="Hayes R.D."/>
            <person name="Ng V."/>
            <person name="Grigoriev I.V."/>
            <person name="Jackson S.A."/>
            <person name="Sutton T.D.S."/>
            <person name="Dobson A.D.W."/>
            <person name="Rama T."/>
        </authorList>
    </citation>
    <scope>NUCLEOTIDE SEQUENCE</scope>
    <source>
        <strain evidence="2">TRa018bII</strain>
    </source>
</reference>
<proteinExistence type="predicted"/>
<organism evidence="2 3">
    <name type="scientific">Amylocarpus encephaloides</name>
    <dbReference type="NCBI Taxonomy" id="45428"/>
    <lineage>
        <taxon>Eukaryota</taxon>
        <taxon>Fungi</taxon>
        <taxon>Dikarya</taxon>
        <taxon>Ascomycota</taxon>
        <taxon>Pezizomycotina</taxon>
        <taxon>Leotiomycetes</taxon>
        <taxon>Helotiales</taxon>
        <taxon>Helotiales incertae sedis</taxon>
        <taxon>Amylocarpus</taxon>
    </lineage>
</organism>
<name>A0A9P8C150_9HELO</name>
<dbReference type="Proteomes" id="UP000824998">
    <property type="component" value="Unassembled WGS sequence"/>
</dbReference>
<feature type="compositionally biased region" description="Basic and acidic residues" evidence="1">
    <location>
        <begin position="31"/>
        <end position="55"/>
    </location>
</feature>
<dbReference type="EMBL" id="MU251862">
    <property type="protein sequence ID" value="KAG9228781.1"/>
    <property type="molecule type" value="Genomic_DNA"/>
</dbReference>
<dbReference type="AlphaFoldDB" id="A0A9P8C150"/>
<dbReference type="PANTHER" id="PTHR42100:SF1">
    <property type="entry name" value="OXIDOREDUCTASE 178 KDA SUBUNIT, PUTATIVE (AFU_ORTHOLOGUE AFUA_8G04320)-RELATED"/>
    <property type="match status" value="1"/>
</dbReference>
<evidence type="ECO:0000256" key="1">
    <source>
        <dbReference type="SAM" id="MobiDB-lite"/>
    </source>
</evidence>
<dbReference type="InterPro" id="IPR034444">
    <property type="entry name" value="Nuo17.8"/>
</dbReference>
<dbReference type="PANTHER" id="PTHR42100">
    <property type="entry name" value="OXIDOREDUCTASE 178 KDA SUBUNIT, PUTATIVE (AFU_ORTHOLOGUE AFUA_8G04320)-RELATED"/>
    <property type="match status" value="1"/>
</dbReference>
<dbReference type="OrthoDB" id="2120038at2759"/>